<keyword evidence="1" id="KW-0436">Ligase</keyword>
<proteinExistence type="predicted"/>
<reference evidence="3 4" key="1">
    <citation type="submission" date="2021-03" db="EMBL/GenBank/DDBJ databases">
        <title>Novel species identification of genus Shewanella.</title>
        <authorList>
            <person name="Liu G."/>
            <person name="Zhang Q."/>
        </authorList>
    </citation>
    <scope>NUCLEOTIDE SEQUENCE [LARGE SCALE GENOMIC DNA]</scope>
    <source>
        <strain evidence="3 4">FJAT-52962</strain>
    </source>
</reference>
<sequence>MNSNVPEFVITEDGCNFCDAMVNANKRELLTDRERNSFIESVKFSGKSKPYDCIIGLSGGLDSSYALHLAVNAGLRPLAVHMDNGWNSELAQNNIANLVSALGVDLYTHVIDWDEYREMMQSFFDADVLDIELLYDNAMLAVNYQLAKKYNLKYILAGTNNATEGIPMPKGWNWYKYDKKNIQSIGSKLGNKLSDKSFPYISTLDRVIFRQFYKINWVSFLDYFQYNKETAKELLVENYKYKPYPYKHYESVFTRFYQGYILPEKFKVDKRLPHLSALVVNGQISRAEGIELLKTSPYPSERELQLDKDYFLKKMGWNEKHLEEYLKRPEVSHNAYDSEVPFNQLIGRIKSWIR</sequence>
<evidence type="ECO:0000259" key="2">
    <source>
        <dbReference type="Pfam" id="PF02540"/>
    </source>
</evidence>
<dbReference type="Gene3D" id="3.40.50.620">
    <property type="entry name" value="HUPs"/>
    <property type="match status" value="1"/>
</dbReference>
<dbReference type="Pfam" id="PF02540">
    <property type="entry name" value="NAD_synthase"/>
    <property type="match status" value="1"/>
</dbReference>
<dbReference type="Proteomes" id="UP000663207">
    <property type="component" value="Chromosome"/>
</dbReference>
<name>A0ABX7QX05_9GAMM</name>
<dbReference type="NCBIfam" id="TIGR03573">
    <property type="entry name" value="WbuX"/>
    <property type="match status" value="1"/>
</dbReference>
<dbReference type="InterPro" id="IPR022310">
    <property type="entry name" value="NAD/GMP_synthase"/>
</dbReference>
<dbReference type="EMBL" id="CP071502">
    <property type="protein sequence ID" value="QSX36031.1"/>
    <property type="molecule type" value="Genomic_DNA"/>
</dbReference>
<dbReference type="InterPro" id="IPR014729">
    <property type="entry name" value="Rossmann-like_a/b/a_fold"/>
</dbReference>
<organism evidence="3 4">
    <name type="scientific">Shewanella sedimentimangrovi</name>
    <dbReference type="NCBI Taxonomy" id="2814293"/>
    <lineage>
        <taxon>Bacteria</taxon>
        <taxon>Pseudomonadati</taxon>
        <taxon>Pseudomonadota</taxon>
        <taxon>Gammaproteobacteria</taxon>
        <taxon>Alteromonadales</taxon>
        <taxon>Shewanellaceae</taxon>
        <taxon>Shewanella</taxon>
    </lineage>
</organism>
<feature type="domain" description="NAD/GMP synthase" evidence="2">
    <location>
        <begin position="51"/>
        <end position="164"/>
    </location>
</feature>
<evidence type="ECO:0000256" key="1">
    <source>
        <dbReference type="ARBA" id="ARBA00022598"/>
    </source>
</evidence>
<gene>
    <name evidence="3" type="ORF">JYB85_11855</name>
</gene>
<evidence type="ECO:0000313" key="3">
    <source>
        <dbReference type="EMBL" id="QSX36031.1"/>
    </source>
</evidence>
<evidence type="ECO:0000313" key="4">
    <source>
        <dbReference type="Proteomes" id="UP000663207"/>
    </source>
</evidence>
<dbReference type="InterPro" id="IPR020022">
    <property type="entry name" value="N-acetyl_sugar_amidoTrfase"/>
</dbReference>
<dbReference type="SUPFAM" id="SSF52402">
    <property type="entry name" value="Adenine nucleotide alpha hydrolases-like"/>
    <property type="match status" value="1"/>
</dbReference>
<accession>A0ABX7QX05</accession>
<dbReference type="RefSeq" id="WP_207379468.1">
    <property type="nucleotide sequence ID" value="NZ_CP071502.1"/>
</dbReference>
<keyword evidence="4" id="KW-1185">Reference proteome</keyword>
<protein>
    <submittedName>
        <fullName evidence="3">N-acetyl sugar amidotransferase</fullName>
    </submittedName>
</protein>